<protein>
    <recommendedName>
        <fullName evidence="1">HD domain-containing protein</fullName>
    </recommendedName>
</protein>
<dbReference type="Gene3D" id="1.10.3210.10">
    <property type="entry name" value="Hypothetical protein af1432"/>
    <property type="match status" value="1"/>
</dbReference>
<dbReference type="Proteomes" id="UP001412067">
    <property type="component" value="Unassembled WGS sequence"/>
</dbReference>
<name>A0ABR2LHZ4_9ASPA</name>
<accession>A0ABR2LHZ4</accession>
<dbReference type="PROSITE" id="PS51831">
    <property type="entry name" value="HD"/>
    <property type="match status" value="1"/>
</dbReference>
<keyword evidence="3" id="KW-1185">Reference proteome</keyword>
<dbReference type="EMBL" id="JBBWWR010000020">
    <property type="protein sequence ID" value="KAK8940062.1"/>
    <property type="molecule type" value="Genomic_DNA"/>
</dbReference>
<evidence type="ECO:0000313" key="2">
    <source>
        <dbReference type="EMBL" id="KAK8940062.1"/>
    </source>
</evidence>
<dbReference type="PANTHER" id="PTHR21262">
    <property type="entry name" value="GUANOSINE-3',5'-BIS DIPHOSPHATE 3'-PYROPHOSPHOHYDROLASE"/>
    <property type="match status" value="1"/>
</dbReference>
<evidence type="ECO:0000259" key="1">
    <source>
        <dbReference type="PROSITE" id="PS51831"/>
    </source>
</evidence>
<feature type="domain" description="HD" evidence="1">
    <location>
        <begin position="1"/>
        <end position="83"/>
    </location>
</feature>
<gene>
    <name evidence="2" type="ORF">KSP40_PGU022663</name>
</gene>
<evidence type="ECO:0000313" key="3">
    <source>
        <dbReference type="Proteomes" id="UP001412067"/>
    </source>
</evidence>
<dbReference type="InterPro" id="IPR006674">
    <property type="entry name" value="HD_domain"/>
</dbReference>
<proteinExistence type="predicted"/>
<comment type="caution">
    <text evidence="2">The sequence shown here is derived from an EMBL/GenBank/DDBJ whole genome shotgun (WGS) entry which is preliminary data.</text>
</comment>
<organism evidence="2 3">
    <name type="scientific">Platanthera guangdongensis</name>
    <dbReference type="NCBI Taxonomy" id="2320717"/>
    <lineage>
        <taxon>Eukaryota</taxon>
        <taxon>Viridiplantae</taxon>
        <taxon>Streptophyta</taxon>
        <taxon>Embryophyta</taxon>
        <taxon>Tracheophyta</taxon>
        <taxon>Spermatophyta</taxon>
        <taxon>Magnoliopsida</taxon>
        <taxon>Liliopsida</taxon>
        <taxon>Asparagales</taxon>
        <taxon>Orchidaceae</taxon>
        <taxon>Orchidoideae</taxon>
        <taxon>Orchideae</taxon>
        <taxon>Orchidinae</taxon>
        <taxon>Platanthera</taxon>
    </lineage>
</organism>
<dbReference type="PANTHER" id="PTHR21262:SF12">
    <property type="entry name" value="GTP DIPHOSPHOKINASE CRSH, CHLOROPLASTIC-RELATED"/>
    <property type="match status" value="1"/>
</dbReference>
<dbReference type="SUPFAM" id="SSF109604">
    <property type="entry name" value="HD-domain/PDEase-like"/>
    <property type="match status" value="1"/>
</dbReference>
<reference evidence="2 3" key="1">
    <citation type="journal article" date="2022" name="Nat. Plants">
        <title>Genomes of leafy and leafless Platanthera orchids illuminate the evolution of mycoheterotrophy.</title>
        <authorList>
            <person name="Li M.H."/>
            <person name="Liu K.W."/>
            <person name="Li Z."/>
            <person name="Lu H.C."/>
            <person name="Ye Q.L."/>
            <person name="Zhang D."/>
            <person name="Wang J.Y."/>
            <person name="Li Y.F."/>
            <person name="Zhong Z.M."/>
            <person name="Liu X."/>
            <person name="Yu X."/>
            <person name="Liu D.K."/>
            <person name="Tu X.D."/>
            <person name="Liu B."/>
            <person name="Hao Y."/>
            <person name="Liao X.Y."/>
            <person name="Jiang Y.T."/>
            <person name="Sun W.H."/>
            <person name="Chen J."/>
            <person name="Chen Y.Q."/>
            <person name="Ai Y."/>
            <person name="Zhai J.W."/>
            <person name="Wu S.S."/>
            <person name="Zhou Z."/>
            <person name="Hsiao Y.Y."/>
            <person name="Wu W.L."/>
            <person name="Chen Y.Y."/>
            <person name="Lin Y.F."/>
            <person name="Hsu J.L."/>
            <person name="Li C.Y."/>
            <person name="Wang Z.W."/>
            <person name="Zhao X."/>
            <person name="Zhong W.Y."/>
            <person name="Ma X.K."/>
            <person name="Ma L."/>
            <person name="Huang J."/>
            <person name="Chen G.Z."/>
            <person name="Huang M.Z."/>
            <person name="Huang L."/>
            <person name="Peng D.H."/>
            <person name="Luo Y.B."/>
            <person name="Zou S.Q."/>
            <person name="Chen S.P."/>
            <person name="Lan S."/>
            <person name="Tsai W.C."/>
            <person name="Van de Peer Y."/>
            <person name="Liu Z.J."/>
        </authorList>
    </citation>
    <scope>NUCLEOTIDE SEQUENCE [LARGE SCALE GENOMIC DNA]</scope>
    <source>
        <strain evidence="2">Lor288</strain>
    </source>
</reference>
<dbReference type="Pfam" id="PF13328">
    <property type="entry name" value="HD_4"/>
    <property type="match status" value="1"/>
</dbReference>
<sequence length="158" mass="18259">MDAEVISTGLLREAVDAGLLTMHEVKNQISASTARLLHENHRIKNAPIVDLDDENADTLRKFFLIYYDIRAIILELVLKLDAMRHLLHLPQHQKFSLEVMKIYAPLAHAVGARTLSLELEDIAFKSLFPYSYFYVDAWLRCHEKENKSRINVCKDKLL</sequence>